<dbReference type="STRING" id="1095629.A0A0C9WND2"/>
<proteinExistence type="predicted"/>
<dbReference type="AlphaFoldDB" id="A0A0C9WND2"/>
<dbReference type="EMBL" id="KN838656">
    <property type="protein sequence ID" value="KIJ98984.1"/>
    <property type="molecule type" value="Genomic_DNA"/>
</dbReference>
<sequence length="226" mass="25879">MGYGVQIPAHQLGGPKKTWDFRGYGLSEAWVTGVSTVIRMMGLDPERAMPREMEVLDRRFFCGGCLEGMDGDQGVDEGQRVLTWTECIAHQMEMYQRQNPHHQDSESWILLSPEAEAYVRSWEIPHPSSSDKIWSCRHCGVHCHNFVRRNTVVQHVKKVHSISSPIESTDIFAYPGPNVDRSPPQPVRIQSENLGVGFQCLKCRKDKYKLWAKNEAIVRHLSDKYV</sequence>
<dbReference type="OrthoDB" id="2823912at2759"/>
<gene>
    <name evidence="1" type="ORF">K443DRAFT_102980</name>
</gene>
<accession>A0A0C9WND2</accession>
<evidence type="ECO:0000313" key="2">
    <source>
        <dbReference type="Proteomes" id="UP000054477"/>
    </source>
</evidence>
<keyword evidence="2" id="KW-1185">Reference proteome</keyword>
<dbReference type="HOGENOM" id="CLU_1256213_0_0_1"/>
<reference evidence="1 2" key="1">
    <citation type="submission" date="2014-04" db="EMBL/GenBank/DDBJ databases">
        <authorList>
            <consortium name="DOE Joint Genome Institute"/>
            <person name="Kuo A."/>
            <person name="Kohler A."/>
            <person name="Nagy L.G."/>
            <person name="Floudas D."/>
            <person name="Copeland A."/>
            <person name="Barry K.W."/>
            <person name="Cichocki N."/>
            <person name="Veneault-Fourrey C."/>
            <person name="LaButti K."/>
            <person name="Lindquist E.A."/>
            <person name="Lipzen A."/>
            <person name="Lundell T."/>
            <person name="Morin E."/>
            <person name="Murat C."/>
            <person name="Sun H."/>
            <person name="Tunlid A."/>
            <person name="Henrissat B."/>
            <person name="Grigoriev I.V."/>
            <person name="Hibbett D.S."/>
            <person name="Martin F."/>
            <person name="Nordberg H.P."/>
            <person name="Cantor M.N."/>
            <person name="Hua S.X."/>
        </authorList>
    </citation>
    <scope>NUCLEOTIDE SEQUENCE [LARGE SCALE GENOMIC DNA]</scope>
    <source>
        <strain evidence="1 2">LaAM-08-1</strain>
    </source>
</reference>
<protein>
    <submittedName>
        <fullName evidence="1">Uncharacterized protein</fullName>
    </submittedName>
</protein>
<reference evidence="2" key="2">
    <citation type="submission" date="2015-01" db="EMBL/GenBank/DDBJ databases">
        <title>Evolutionary Origins and Diversification of the Mycorrhizal Mutualists.</title>
        <authorList>
            <consortium name="DOE Joint Genome Institute"/>
            <consortium name="Mycorrhizal Genomics Consortium"/>
            <person name="Kohler A."/>
            <person name="Kuo A."/>
            <person name="Nagy L.G."/>
            <person name="Floudas D."/>
            <person name="Copeland A."/>
            <person name="Barry K.W."/>
            <person name="Cichocki N."/>
            <person name="Veneault-Fourrey C."/>
            <person name="LaButti K."/>
            <person name="Lindquist E.A."/>
            <person name="Lipzen A."/>
            <person name="Lundell T."/>
            <person name="Morin E."/>
            <person name="Murat C."/>
            <person name="Riley R."/>
            <person name="Ohm R."/>
            <person name="Sun H."/>
            <person name="Tunlid A."/>
            <person name="Henrissat B."/>
            <person name="Grigoriev I.V."/>
            <person name="Hibbett D.S."/>
            <person name="Martin F."/>
        </authorList>
    </citation>
    <scope>NUCLEOTIDE SEQUENCE [LARGE SCALE GENOMIC DNA]</scope>
    <source>
        <strain evidence="2">LaAM-08-1</strain>
    </source>
</reference>
<dbReference type="Proteomes" id="UP000054477">
    <property type="component" value="Unassembled WGS sequence"/>
</dbReference>
<name>A0A0C9WND2_9AGAR</name>
<evidence type="ECO:0000313" key="1">
    <source>
        <dbReference type="EMBL" id="KIJ98984.1"/>
    </source>
</evidence>
<organism evidence="1 2">
    <name type="scientific">Laccaria amethystina LaAM-08-1</name>
    <dbReference type="NCBI Taxonomy" id="1095629"/>
    <lineage>
        <taxon>Eukaryota</taxon>
        <taxon>Fungi</taxon>
        <taxon>Dikarya</taxon>
        <taxon>Basidiomycota</taxon>
        <taxon>Agaricomycotina</taxon>
        <taxon>Agaricomycetes</taxon>
        <taxon>Agaricomycetidae</taxon>
        <taxon>Agaricales</taxon>
        <taxon>Agaricineae</taxon>
        <taxon>Hydnangiaceae</taxon>
        <taxon>Laccaria</taxon>
    </lineage>
</organism>